<dbReference type="SUPFAM" id="SSF50630">
    <property type="entry name" value="Acid proteases"/>
    <property type="match status" value="1"/>
</dbReference>
<dbReference type="Pfam" id="PF00026">
    <property type="entry name" value="Asp"/>
    <property type="match status" value="1"/>
</dbReference>
<sequence>MTYADQILQLLPSPEQSHGHVVLSEGCWEALPGLPDCTDARGGTFTRNLSASWSTERLPNSGLINLNTFEEDRLGLSGSAYCGFDTVSLGLGGQDLPTLQNQLVAGIATANYFLGSLGLSPISFNISSLYSPVPSILGTLRNESLVPSLSWAYSAGAPYRSPPDYGSLVLGGYDDALLSNDNVLRDVHFSGDASRDLQLQLQNISHDTLGSTLLLSEEIDVFIDSMVSQLWLPLSVCKNFEEAFNLTWDSTQQLYLLDEETHSALLAQNPAFTLGLGSYNGDSIMIQLPYAAFDLNATQPLANTSSYLFPLKRAQNSTQYTLGRMFLQEAYIVADYSRHTFSISPITNAKAAQKLVPICDPDERGSCRGNQLSAGAIGGIAVAVVILVLVIVILAWNVRKRRARHVLVKYGPVAGLSEEKDQSLKSTANAREAELDGNTAAVYEMDYANEFRPELSADRHGQGLERQELADGSRKHEMGTPELNAAELEASLG</sequence>
<evidence type="ECO:0000313" key="5">
    <source>
        <dbReference type="Proteomes" id="UP001310594"/>
    </source>
</evidence>
<keyword evidence="2" id="KW-0812">Transmembrane</keyword>
<name>A0AAN7W7M7_9PEZI</name>
<dbReference type="PROSITE" id="PS51767">
    <property type="entry name" value="PEPTIDASE_A1"/>
    <property type="match status" value="1"/>
</dbReference>
<dbReference type="AlphaFoldDB" id="A0AAN7W7M7"/>
<proteinExistence type="predicted"/>
<accession>A0AAN7W7M7</accession>
<feature type="domain" description="Peptidase A1" evidence="3">
    <location>
        <begin position="1"/>
        <end position="344"/>
    </location>
</feature>
<feature type="transmembrane region" description="Helical" evidence="2">
    <location>
        <begin position="372"/>
        <end position="396"/>
    </location>
</feature>
<organism evidence="4 5">
    <name type="scientific">Elasticomyces elasticus</name>
    <dbReference type="NCBI Taxonomy" id="574655"/>
    <lineage>
        <taxon>Eukaryota</taxon>
        <taxon>Fungi</taxon>
        <taxon>Dikarya</taxon>
        <taxon>Ascomycota</taxon>
        <taxon>Pezizomycotina</taxon>
        <taxon>Dothideomycetes</taxon>
        <taxon>Dothideomycetidae</taxon>
        <taxon>Mycosphaerellales</taxon>
        <taxon>Teratosphaeriaceae</taxon>
        <taxon>Elasticomyces</taxon>
    </lineage>
</organism>
<dbReference type="Gene3D" id="2.40.70.10">
    <property type="entry name" value="Acid Proteases"/>
    <property type="match status" value="1"/>
</dbReference>
<feature type="compositionally biased region" description="Basic and acidic residues" evidence="1">
    <location>
        <begin position="454"/>
        <end position="479"/>
    </location>
</feature>
<comment type="caution">
    <text evidence="4">The sequence shown here is derived from an EMBL/GenBank/DDBJ whole genome shotgun (WGS) entry which is preliminary data.</text>
</comment>
<dbReference type="InterPro" id="IPR021109">
    <property type="entry name" value="Peptidase_aspartic_dom_sf"/>
</dbReference>
<evidence type="ECO:0000256" key="2">
    <source>
        <dbReference type="SAM" id="Phobius"/>
    </source>
</evidence>
<feature type="region of interest" description="Disordered" evidence="1">
    <location>
        <begin position="454"/>
        <end position="493"/>
    </location>
</feature>
<gene>
    <name evidence="4" type="ORF">LTR97_007247</name>
</gene>
<dbReference type="Proteomes" id="UP001310594">
    <property type="component" value="Unassembled WGS sequence"/>
</dbReference>
<keyword evidence="2" id="KW-0472">Membrane</keyword>
<reference evidence="4" key="1">
    <citation type="submission" date="2023-08" db="EMBL/GenBank/DDBJ databases">
        <title>Black Yeasts Isolated from many extreme environments.</title>
        <authorList>
            <person name="Coleine C."/>
            <person name="Stajich J.E."/>
            <person name="Selbmann L."/>
        </authorList>
    </citation>
    <scope>NUCLEOTIDE SEQUENCE</scope>
    <source>
        <strain evidence="4">CCFEE 5810</strain>
    </source>
</reference>
<dbReference type="InterPro" id="IPR033121">
    <property type="entry name" value="PEPTIDASE_A1"/>
</dbReference>
<evidence type="ECO:0000259" key="3">
    <source>
        <dbReference type="PROSITE" id="PS51767"/>
    </source>
</evidence>
<protein>
    <recommendedName>
        <fullName evidence="3">Peptidase A1 domain-containing protein</fullName>
    </recommendedName>
</protein>
<evidence type="ECO:0000256" key="1">
    <source>
        <dbReference type="SAM" id="MobiDB-lite"/>
    </source>
</evidence>
<keyword evidence="2" id="KW-1133">Transmembrane helix</keyword>
<evidence type="ECO:0000313" key="4">
    <source>
        <dbReference type="EMBL" id="KAK5698286.1"/>
    </source>
</evidence>
<dbReference type="EMBL" id="JAVRQU010000010">
    <property type="protein sequence ID" value="KAK5698286.1"/>
    <property type="molecule type" value="Genomic_DNA"/>
</dbReference>